<protein>
    <submittedName>
        <fullName evidence="7">TetR/AcrR family transcriptional regulator</fullName>
    </submittedName>
</protein>
<dbReference type="PANTHER" id="PTHR30055:SF175">
    <property type="entry name" value="HTH-TYPE TRANSCRIPTIONAL REPRESSOR KSTR2"/>
    <property type="match status" value="1"/>
</dbReference>
<sequence>MPRPSDTKQRIQAVARELFTRQGVQKTSLQEIADRLGITKPALYYHFDSREDLVRSIVQPLIEEGEAFVTQQETLGEVEPRALLEGYFDFHYRHRDELMIVLTELTTLAELGMIEMVLTWRARLITLLFGPEPTLAQSTRAVVALGGLQDCTIQFPQVPAGDLRQAAVDAAYGALSLQR</sequence>
<dbReference type="PRINTS" id="PR00455">
    <property type="entry name" value="HTHTETR"/>
</dbReference>
<dbReference type="PANTHER" id="PTHR30055">
    <property type="entry name" value="HTH-TYPE TRANSCRIPTIONAL REGULATOR RUTR"/>
    <property type="match status" value="1"/>
</dbReference>
<comment type="caution">
    <text evidence="7">The sequence shown here is derived from an EMBL/GenBank/DDBJ whole genome shotgun (WGS) entry which is preliminary data.</text>
</comment>
<dbReference type="EMBL" id="BAAAZR010000028">
    <property type="protein sequence ID" value="GAA3830757.1"/>
    <property type="molecule type" value="Genomic_DNA"/>
</dbReference>
<keyword evidence="2" id="KW-0805">Transcription regulation</keyword>
<dbReference type="InterPro" id="IPR001647">
    <property type="entry name" value="HTH_TetR"/>
</dbReference>
<dbReference type="InterPro" id="IPR050109">
    <property type="entry name" value="HTH-type_TetR-like_transc_reg"/>
</dbReference>
<evidence type="ECO:0000259" key="6">
    <source>
        <dbReference type="PROSITE" id="PS50977"/>
    </source>
</evidence>
<dbReference type="PROSITE" id="PS50977">
    <property type="entry name" value="HTH_TETR_2"/>
    <property type="match status" value="1"/>
</dbReference>
<dbReference type="Pfam" id="PF00440">
    <property type="entry name" value="TetR_N"/>
    <property type="match status" value="1"/>
</dbReference>
<keyword evidence="3 5" id="KW-0238">DNA-binding</keyword>
<keyword evidence="4" id="KW-0804">Transcription</keyword>
<name>A0ABP7IZ93_9ACTN</name>
<evidence type="ECO:0000256" key="3">
    <source>
        <dbReference type="ARBA" id="ARBA00023125"/>
    </source>
</evidence>
<dbReference type="SUPFAM" id="SSF46689">
    <property type="entry name" value="Homeodomain-like"/>
    <property type="match status" value="1"/>
</dbReference>
<evidence type="ECO:0000256" key="2">
    <source>
        <dbReference type="ARBA" id="ARBA00023015"/>
    </source>
</evidence>
<proteinExistence type="predicted"/>
<keyword evidence="8" id="KW-1185">Reference proteome</keyword>
<dbReference type="Gene3D" id="1.10.357.10">
    <property type="entry name" value="Tetracycline Repressor, domain 2"/>
    <property type="match status" value="1"/>
</dbReference>
<evidence type="ECO:0000256" key="1">
    <source>
        <dbReference type="ARBA" id="ARBA00022491"/>
    </source>
</evidence>
<evidence type="ECO:0000256" key="5">
    <source>
        <dbReference type="PROSITE-ProRule" id="PRU00335"/>
    </source>
</evidence>
<keyword evidence="1" id="KW-0678">Repressor</keyword>
<dbReference type="InterPro" id="IPR009057">
    <property type="entry name" value="Homeodomain-like_sf"/>
</dbReference>
<feature type="DNA-binding region" description="H-T-H motif" evidence="5">
    <location>
        <begin position="28"/>
        <end position="47"/>
    </location>
</feature>
<evidence type="ECO:0000313" key="7">
    <source>
        <dbReference type="EMBL" id="GAA3830757.1"/>
    </source>
</evidence>
<dbReference type="RefSeq" id="WP_344947518.1">
    <property type="nucleotide sequence ID" value="NZ_BAAAZR010000028.1"/>
</dbReference>
<evidence type="ECO:0000256" key="4">
    <source>
        <dbReference type="ARBA" id="ARBA00023163"/>
    </source>
</evidence>
<feature type="domain" description="HTH tetR-type" evidence="6">
    <location>
        <begin position="5"/>
        <end position="65"/>
    </location>
</feature>
<reference evidence="8" key="1">
    <citation type="journal article" date="2019" name="Int. J. Syst. Evol. Microbiol.">
        <title>The Global Catalogue of Microorganisms (GCM) 10K type strain sequencing project: providing services to taxonomists for standard genome sequencing and annotation.</title>
        <authorList>
            <consortium name="The Broad Institute Genomics Platform"/>
            <consortium name="The Broad Institute Genome Sequencing Center for Infectious Disease"/>
            <person name="Wu L."/>
            <person name="Ma J."/>
        </authorList>
    </citation>
    <scope>NUCLEOTIDE SEQUENCE [LARGE SCALE GENOMIC DNA]</scope>
    <source>
        <strain evidence="8">JCM 16908</strain>
    </source>
</reference>
<organism evidence="7 8">
    <name type="scientific">Sphaerisporangium flaviroseum</name>
    <dbReference type="NCBI Taxonomy" id="509199"/>
    <lineage>
        <taxon>Bacteria</taxon>
        <taxon>Bacillati</taxon>
        <taxon>Actinomycetota</taxon>
        <taxon>Actinomycetes</taxon>
        <taxon>Streptosporangiales</taxon>
        <taxon>Streptosporangiaceae</taxon>
        <taxon>Sphaerisporangium</taxon>
    </lineage>
</organism>
<accession>A0ABP7IZ93</accession>
<gene>
    <name evidence="7" type="ORF">GCM10022226_59520</name>
</gene>
<dbReference type="Proteomes" id="UP001500888">
    <property type="component" value="Unassembled WGS sequence"/>
</dbReference>
<evidence type="ECO:0000313" key="8">
    <source>
        <dbReference type="Proteomes" id="UP001500888"/>
    </source>
</evidence>